<evidence type="ECO:0000259" key="10">
    <source>
        <dbReference type="Pfam" id="PF02775"/>
    </source>
</evidence>
<organism evidence="12 13">
    <name type="scientific">Mycolicibacter acidiphilus</name>
    <dbReference type="NCBI Taxonomy" id="2835306"/>
    <lineage>
        <taxon>Bacteria</taxon>
        <taxon>Bacillati</taxon>
        <taxon>Actinomycetota</taxon>
        <taxon>Actinomycetes</taxon>
        <taxon>Mycobacteriales</taxon>
        <taxon>Mycobacteriaceae</taxon>
        <taxon>Mycolicibacter</taxon>
    </lineage>
</organism>
<evidence type="ECO:0000256" key="7">
    <source>
        <dbReference type="ARBA" id="ARBA00023052"/>
    </source>
</evidence>
<keyword evidence="7" id="KW-0786">Thiamine pyrophosphate</keyword>
<feature type="domain" description="Thiamine pyrophosphate enzyme N-terminal TPP-binding" evidence="11">
    <location>
        <begin position="3"/>
        <end position="107"/>
    </location>
</feature>
<evidence type="ECO:0000259" key="11">
    <source>
        <dbReference type="Pfam" id="PF02776"/>
    </source>
</evidence>
<keyword evidence="5" id="KW-0285">Flavoprotein</keyword>
<evidence type="ECO:0000256" key="9">
    <source>
        <dbReference type="ARBA" id="ARBA00048670"/>
    </source>
</evidence>
<dbReference type="InterPro" id="IPR029061">
    <property type="entry name" value="THDP-binding"/>
</dbReference>
<gene>
    <name evidence="12" type="ORF">KIH27_08170</name>
</gene>
<comment type="pathway">
    <text evidence="2">Amino-acid biosynthesis; L-valine biosynthesis; L-valine from pyruvate: step 1/4.</text>
</comment>
<name>A0ABS5RH06_9MYCO</name>
<evidence type="ECO:0000256" key="8">
    <source>
        <dbReference type="ARBA" id="ARBA00023304"/>
    </source>
</evidence>
<dbReference type="EC" id="2.2.1.6" evidence="4"/>
<comment type="catalytic activity">
    <reaction evidence="9">
        <text>2 pyruvate + H(+) = (2S)-2-acetolactate + CO2</text>
        <dbReference type="Rhea" id="RHEA:25249"/>
        <dbReference type="ChEBI" id="CHEBI:15361"/>
        <dbReference type="ChEBI" id="CHEBI:15378"/>
        <dbReference type="ChEBI" id="CHEBI:16526"/>
        <dbReference type="ChEBI" id="CHEBI:58476"/>
        <dbReference type="EC" id="2.2.1.6"/>
    </reaction>
</comment>
<evidence type="ECO:0000313" key="12">
    <source>
        <dbReference type="EMBL" id="MBS9533561.1"/>
    </source>
</evidence>
<evidence type="ECO:0000256" key="1">
    <source>
        <dbReference type="ARBA" id="ARBA00004974"/>
    </source>
</evidence>
<dbReference type="PANTHER" id="PTHR18968">
    <property type="entry name" value="THIAMINE PYROPHOSPHATE ENZYMES"/>
    <property type="match status" value="1"/>
</dbReference>
<comment type="pathway">
    <text evidence="1">Amino-acid biosynthesis; L-isoleucine biosynthesis; L-isoleucine from 2-oxobutanoate: step 1/4.</text>
</comment>
<dbReference type="InterPro" id="IPR045229">
    <property type="entry name" value="TPP_enz"/>
</dbReference>
<keyword evidence="6" id="KW-0274">FAD</keyword>
<dbReference type="Pfam" id="PF02775">
    <property type="entry name" value="TPP_enzyme_C"/>
    <property type="match status" value="1"/>
</dbReference>
<evidence type="ECO:0000256" key="4">
    <source>
        <dbReference type="ARBA" id="ARBA00013145"/>
    </source>
</evidence>
<evidence type="ECO:0000256" key="5">
    <source>
        <dbReference type="ARBA" id="ARBA00022630"/>
    </source>
</evidence>
<dbReference type="InterPro" id="IPR012001">
    <property type="entry name" value="Thiamin_PyroP_enz_TPP-bd_dom"/>
</dbReference>
<evidence type="ECO:0000256" key="3">
    <source>
        <dbReference type="ARBA" id="ARBA00007812"/>
    </source>
</evidence>
<evidence type="ECO:0000256" key="2">
    <source>
        <dbReference type="ARBA" id="ARBA00005025"/>
    </source>
</evidence>
<dbReference type="CDD" id="cd02002">
    <property type="entry name" value="TPP_BFDC"/>
    <property type="match status" value="1"/>
</dbReference>
<keyword evidence="13" id="KW-1185">Reference proteome</keyword>
<evidence type="ECO:0000256" key="6">
    <source>
        <dbReference type="ARBA" id="ARBA00022827"/>
    </source>
</evidence>
<reference evidence="12 13" key="1">
    <citation type="submission" date="2021-05" db="EMBL/GenBank/DDBJ databases">
        <title>Mycobacterium acidophilum sp. nov., an extremely acid-tolerant member of the genus Mycobacterium.</title>
        <authorList>
            <person name="Xia J."/>
        </authorList>
    </citation>
    <scope>NUCLEOTIDE SEQUENCE [LARGE SCALE GENOMIC DNA]</scope>
    <source>
        <strain evidence="12 13">M1</strain>
    </source>
</reference>
<dbReference type="SUPFAM" id="SSF52518">
    <property type="entry name" value="Thiamin diphosphate-binding fold (THDP-binding)"/>
    <property type="match status" value="2"/>
</dbReference>
<comment type="similarity">
    <text evidence="3">Belongs to the TPP enzyme family.</text>
</comment>
<dbReference type="PANTHER" id="PTHR18968:SF86">
    <property type="entry name" value="ACETOLACTATE SYNTHASE LARGE SUBUNIT ILVX-RELATED"/>
    <property type="match status" value="1"/>
</dbReference>
<dbReference type="CDD" id="cd07035">
    <property type="entry name" value="TPP_PYR_POX_like"/>
    <property type="match status" value="1"/>
</dbReference>
<keyword evidence="8" id="KW-0028">Amino-acid biosynthesis</keyword>
<proteinExistence type="inferred from homology"/>
<dbReference type="InterPro" id="IPR011766">
    <property type="entry name" value="TPP_enzyme_TPP-bd"/>
</dbReference>
<accession>A0ABS5RH06</accession>
<dbReference type="Proteomes" id="UP001519535">
    <property type="component" value="Unassembled WGS sequence"/>
</dbReference>
<sequence>MTNGAQALIATLVGSNVRVCFANPGTSEMHFVAALDSVPQMRGVLCLFEGVVTGAADGYARIAGRPAATLLHLGPGLSNGLANLHNARRAHVPVVNVIGDHATYHKKYDAPLESDIEPLTDWTHGWTRRTDCGADVGRDAAEAVAASMASPARVANVILPADISWDDGAEPAGQVDPVPAAAPDPGAVAEIAAVLRSGEPVALLIGGPAAAAVRALEATDRIAAATGARVLVETFPARLVRGAGVPAVDRLGYLAEQAAFQLDGIKHLIVAGTRSPVSFFAYPGKPSDLVPEGAVVHNLAGLETDVVAALEDVAQLVAPGVAPRPAPAATPELPSGDLTPQNWVQVIGALLPHDAIISDESNTSGLLLPAATAGSPRHDVLTLTGGAIGQGLPVALGAAIAAPDRPVIALQADGSAAYTISALWTMAREQANVTTVLINNSSYAILRLELSRVGADGGGPKANDLLDLSRPNMDFAKIAEGFGVPATVAKTCEELAEQFRAALAEPGPHLIDARIPTLF</sequence>
<keyword evidence="8" id="KW-0100">Branched-chain amino acid biosynthesis</keyword>
<dbReference type="EMBL" id="JAHCLR010000012">
    <property type="protein sequence ID" value="MBS9533561.1"/>
    <property type="molecule type" value="Genomic_DNA"/>
</dbReference>
<dbReference type="Gene3D" id="3.40.50.970">
    <property type="match status" value="2"/>
</dbReference>
<comment type="caution">
    <text evidence="12">The sequence shown here is derived from an EMBL/GenBank/DDBJ whole genome shotgun (WGS) entry which is preliminary data.</text>
</comment>
<feature type="domain" description="Thiamine pyrophosphate enzyme TPP-binding" evidence="10">
    <location>
        <begin position="376"/>
        <end position="512"/>
    </location>
</feature>
<dbReference type="NCBIfam" id="NF005760">
    <property type="entry name" value="PRK07586.1"/>
    <property type="match status" value="1"/>
</dbReference>
<dbReference type="Pfam" id="PF02776">
    <property type="entry name" value="TPP_enzyme_N"/>
    <property type="match status" value="1"/>
</dbReference>
<protein>
    <recommendedName>
        <fullName evidence="4">acetolactate synthase</fullName>
        <ecNumber evidence="4">2.2.1.6</ecNumber>
    </recommendedName>
</protein>
<dbReference type="RefSeq" id="WP_214092442.1">
    <property type="nucleotide sequence ID" value="NZ_JAHCLR010000012.1"/>
</dbReference>
<evidence type="ECO:0000313" key="13">
    <source>
        <dbReference type="Proteomes" id="UP001519535"/>
    </source>
</evidence>